<gene>
    <name evidence="7" type="ORF">B0T14DRAFT_595808</name>
</gene>
<evidence type="ECO:0000256" key="5">
    <source>
        <dbReference type="ARBA" id="ARBA00023002"/>
    </source>
</evidence>
<sequence>MFSSPFQSEAYVALTPSSPITLSTVTYTSIRPDEILLSTSAVSICATDLKAATGKFLTSPPLILGHECAGIIIQAGAETPFHPGEKVILSYASCNTCRECLDGANAYCQSIHPLNFSGSRSDGSSAATLTLSDGKEVPLKTHFFGQSSMGRMIIARAACAVKVSGDATEEEMKMFASLGCGIQTGAGVVFNVAKPRKGSRILVFGAGAVGLAAVLAAGLTEPEMVVLVDNSGVKLGVLPGCVREVVSEVVDSSEVKEGDELVERLKGLTGDGLGFDVALDCVGRGDVVRVAHLALRARGMVVTVGGSTTDVALQVTLSEHLGRGITYRGTHQGDSVPGVMIPHLIGLWRQGKFPFDELLTFYEFDELHRAVRDVKDGKVVKPVLINRDS</sequence>
<dbReference type="InterPro" id="IPR013149">
    <property type="entry name" value="ADH-like_C"/>
</dbReference>
<proteinExistence type="inferred from homology"/>
<evidence type="ECO:0000259" key="6">
    <source>
        <dbReference type="SMART" id="SM00829"/>
    </source>
</evidence>
<dbReference type="InterPro" id="IPR020843">
    <property type="entry name" value="ER"/>
</dbReference>
<feature type="domain" description="Enoyl reductase (ER)" evidence="6">
    <location>
        <begin position="20"/>
        <end position="384"/>
    </location>
</feature>
<dbReference type="GO" id="GO:0046872">
    <property type="term" value="F:metal ion binding"/>
    <property type="evidence" value="ECO:0007669"/>
    <property type="project" value="UniProtKB-KW"/>
</dbReference>
<dbReference type="PANTHER" id="PTHR43350:SF2">
    <property type="entry name" value="GROES-LIKE ZINC-BINDING ALCOHOL DEHYDROGENASE FAMILY PROTEIN"/>
    <property type="match status" value="1"/>
</dbReference>
<dbReference type="Pfam" id="PF00107">
    <property type="entry name" value="ADH_zinc_N"/>
    <property type="match status" value="1"/>
</dbReference>
<dbReference type="SUPFAM" id="SSF50129">
    <property type="entry name" value="GroES-like"/>
    <property type="match status" value="1"/>
</dbReference>
<dbReference type="EMBL" id="JAULSU010000007">
    <property type="protein sequence ID" value="KAK0612161.1"/>
    <property type="molecule type" value="Genomic_DNA"/>
</dbReference>
<evidence type="ECO:0000313" key="8">
    <source>
        <dbReference type="Proteomes" id="UP001175000"/>
    </source>
</evidence>
<dbReference type="InterPro" id="IPR036291">
    <property type="entry name" value="NAD(P)-bd_dom_sf"/>
</dbReference>
<dbReference type="InterPro" id="IPR011032">
    <property type="entry name" value="GroES-like_sf"/>
</dbReference>
<keyword evidence="8" id="KW-1185">Reference proteome</keyword>
<dbReference type="SMART" id="SM00829">
    <property type="entry name" value="PKS_ER"/>
    <property type="match status" value="1"/>
</dbReference>
<organism evidence="7 8">
    <name type="scientific">Immersiella caudata</name>
    <dbReference type="NCBI Taxonomy" id="314043"/>
    <lineage>
        <taxon>Eukaryota</taxon>
        <taxon>Fungi</taxon>
        <taxon>Dikarya</taxon>
        <taxon>Ascomycota</taxon>
        <taxon>Pezizomycotina</taxon>
        <taxon>Sordariomycetes</taxon>
        <taxon>Sordariomycetidae</taxon>
        <taxon>Sordariales</taxon>
        <taxon>Lasiosphaeriaceae</taxon>
        <taxon>Immersiella</taxon>
    </lineage>
</organism>
<keyword evidence="3" id="KW-0479">Metal-binding</keyword>
<evidence type="ECO:0000313" key="7">
    <source>
        <dbReference type="EMBL" id="KAK0612161.1"/>
    </source>
</evidence>
<comment type="caution">
    <text evidence="7">The sequence shown here is derived from an EMBL/GenBank/DDBJ whole genome shotgun (WGS) entry which is preliminary data.</text>
</comment>
<accession>A0AA39WCY7</accession>
<comment type="cofactor">
    <cofactor evidence="1">
        <name>Zn(2+)</name>
        <dbReference type="ChEBI" id="CHEBI:29105"/>
    </cofactor>
</comment>
<reference evidence="7" key="1">
    <citation type="submission" date="2023-06" db="EMBL/GenBank/DDBJ databases">
        <title>Genome-scale phylogeny and comparative genomics of the fungal order Sordariales.</title>
        <authorList>
            <consortium name="Lawrence Berkeley National Laboratory"/>
            <person name="Hensen N."/>
            <person name="Bonometti L."/>
            <person name="Westerberg I."/>
            <person name="Brannstrom I.O."/>
            <person name="Guillou S."/>
            <person name="Cros-Aarteil S."/>
            <person name="Calhoun S."/>
            <person name="Haridas S."/>
            <person name="Kuo A."/>
            <person name="Mondo S."/>
            <person name="Pangilinan J."/>
            <person name="Riley R."/>
            <person name="Labutti K."/>
            <person name="Andreopoulos B."/>
            <person name="Lipzen A."/>
            <person name="Chen C."/>
            <person name="Yanf M."/>
            <person name="Daum C."/>
            <person name="Ng V."/>
            <person name="Clum A."/>
            <person name="Steindorff A."/>
            <person name="Ohm R."/>
            <person name="Martin F."/>
            <person name="Silar P."/>
            <person name="Natvig D."/>
            <person name="Lalanne C."/>
            <person name="Gautier V."/>
            <person name="Ament-Velasquez S.L."/>
            <person name="Kruys A."/>
            <person name="Hutchinson M.I."/>
            <person name="Powell A.J."/>
            <person name="Barry K."/>
            <person name="Miller A.N."/>
            <person name="Grigoriev I.V."/>
            <person name="Debuchy R."/>
            <person name="Gladieux P."/>
            <person name="Thoren M.H."/>
            <person name="Johannesson H."/>
        </authorList>
    </citation>
    <scope>NUCLEOTIDE SEQUENCE</scope>
    <source>
        <strain evidence="7">CBS 606.72</strain>
    </source>
</reference>
<dbReference type="Gene3D" id="3.90.180.10">
    <property type="entry name" value="Medium-chain alcohol dehydrogenases, catalytic domain"/>
    <property type="match status" value="1"/>
</dbReference>
<dbReference type="GO" id="GO:0016491">
    <property type="term" value="F:oxidoreductase activity"/>
    <property type="evidence" value="ECO:0007669"/>
    <property type="project" value="UniProtKB-KW"/>
</dbReference>
<dbReference type="AlphaFoldDB" id="A0AA39WCY7"/>
<protein>
    <submittedName>
        <fullName evidence="7">Chaperonin 10-like protein</fullName>
    </submittedName>
</protein>
<dbReference type="Proteomes" id="UP001175000">
    <property type="component" value="Unassembled WGS sequence"/>
</dbReference>
<dbReference type="SUPFAM" id="SSF51735">
    <property type="entry name" value="NAD(P)-binding Rossmann-fold domains"/>
    <property type="match status" value="1"/>
</dbReference>
<evidence type="ECO:0000256" key="3">
    <source>
        <dbReference type="ARBA" id="ARBA00022723"/>
    </source>
</evidence>
<comment type="similarity">
    <text evidence="2">Belongs to the zinc-containing alcohol dehydrogenase family.</text>
</comment>
<dbReference type="Pfam" id="PF08240">
    <property type="entry name" value="ADH_N"/>
    <property type="match status" value="1"/>
</dbReference>
<name>A0AA39WCY7_9PEZI</name>
<evidence type="ECO:0000256" key="2">
    <source>
        <dbReference type="ARBA" id="ARBA00008072"/>
    </source>
</evidence>
<keyword evidence="4" id="KW-0862">Zinc</keyword>
<dbReference type="Gene3D" id="3.40.50.720">
    <property type="entry name" value="NAD(P)-binding Rossmann-like Domain"/>
    <property type="match status" value="1"/>
</dbReference>
<evidence type="ECO:0000256" key="4">
    <source>
        <dbReference type="ARBA" id="ARBA00022833"/>
    </source>
</evidence>
<dbReference type="InterPro" id="IPR013154">
    <property type="entry name" value="ADH-like_N"/>
</dbReference>
<keyword evidence="5" id="KW-0560">Oxidoreductase</keyword>
<evidence type="ECO:0000256" key="1">
    <source>
        <dbReference type="ARBA" id="ARBA00001947"/>
    </source>
</evidence>
<dbReference type="PANTHER" id="PTHR43350">
    <property type="entry name" value="NAD-DEPENDENT ALCOHOL DEHYDROGENASE"/>
    <property type="match status" value="1"/>
</dbReference>